<protein>
    <submittedName>
        <fullName evidence="1">6210_t:CDS:1</fullName>
    </submittedName>
</protein>
<evidence type="ECO:0000313" key="2">
    <source>
        <dbReference type="Proteomes" id="UP000789860"/>
    </source>
</evidence>
<gene>
    <name evidence="1" type="ORF">SCALOS_LOCUS4552</name>
</gene>
<keyword evidence="2" id="KW-1185">Reference proteome</keyword>
<reference evidence="1" key="1">
    <citation type="submission" date="2021-06" db="EMBL/GenBank/DDBJ databases">
        <authorList>
            <person name="Kallberg Y."/>
            <person name="Tangrot J."/>
            <person name="Rosling A."/>
        </authorList>
    </citation>
    <scope>NUCLEOTIDE SEQUENCE</scope>
    <source>
        <strain evidence="1">AU212A</strain>
    </source>
</reference>
<accession>A0ACA9LK17</accession>
<comment type="caution">
    <text evidence="1">The sequence shown here is derived from an EMBL/GenBank/DDBJ whole genome shotgun (WGS) entry which is preliminary data.</text>
</comment>
<proteinExistence type="predicted"/>
<dbReference type="EMBL" id="CAJVPM010006290">
    <property type="protein sequence ID" value="CAG8533490.1"/>
    <property type="molecule type" value="Genomic_DNA"/>
</dbReference>
<name>A0ACA9LK17_9GLOM</name>
<organism evidence="1 2">
    <name type="scientific">Scutellospora calospora</name>
    <dbReference type="NCBI Taxonomy" id="85575"/>
    <lineage>
        <taxon>Eukaryota</taxon>
        <taxon>Fungi</taxon>
        <taxon>Fungi incertae sedis</taxon>
        <taxon>Mucoromycota</taxon>
        <taxon>Glomeromycotina</taxon>
        <taxon>Glomeromycetes</taxon>
        <taxon>Diversisporales</taxon>
        <taxon>Gigasporaceae</taxon>
        <taxon>Scutellospora</taxon>
    </lineage>
</organism>
<sequence>MSLQILYDNWQKAKRNTSSALKQWNEKNIELSKYTHAKPYKLVKQVKAYHKHYDNMKKQEKDAEILYLKCKDASKLQYNDIQPKRKNVPPKLKLEPELDLKPPPK</sequence>
<evidence type="ECO:0000313" key="1">
    <source>
        <dbReference type="EMBL" id="CAG8533490.1"/>
    </source>
</evidence>
<dbReference type="Proteomes" id="UP000789860">
    <property type="component" value="Unassembled WGS sequence"/>
</dbReference>